<organism evidence="1 2">
    <name type="scientific">Klebsiella pneumoniae subsp. ozaenae</name>
    <dbReference type="NCBI Taxonomy" id="574"/>
    <lineage>
        <taxon>Bacteria</taxon>
        <taxon>Pseudomonadati</taxon>
        <taxon>Pseudomonadota</taxon>
        <taxon>Gammaproteobacteria</taxon>
        <taxon>Enterobacterales</taxon>
        <taxon>Enterobacteriaceae</taxon>
        <taxon>Klebsiella/Raoultella group</taxon>
        <taxon>Klebsiella</taxon>
        <taxon>Klebsiella pneumoniae complex</taxon>
    </lineage>
</organism>
<dbReference type="Proteomes" id="UP000254487">
    <property type="component" value="Unassembled WGS sequence"/>
</dbReference>
<evidence type="ECO:0000313" key="2">
    <source>
        <dbReference type="Proteomes" id="UP000254487"/>
    </source>
</evidence>
<evidence type="ECO:0000313" key="1">
    <source>
        <dbReference type="EMBL" id="STU56435.1"/>
    </source>
</evidence>
<accession>A0A377YZ08</accession>
<protein>
    <submittedName>
        <fullName evidence="1">Uncharacterized protein</fullName>
    </submittedName>
</protein>
<dbReference type="EMBL" id="UGLW01000003">
    <property type="protein sequence ID" value="STU56435.1"/>
    <property type="molecule type" value="Genomic_DNA"/>
</dbReference>
<proteinExistence type="predicted"/>
<sequence length="71" mass="8055">MWYLLPLKFKETDVFELVAGMKRIRARVQHIDKGNDDGITRCKHLALILKQHLAHAPATILFCDADGAILI</sequence>
<gene>
    <name evidence="1" type="ORF">NCTC10313_01115</name>
</gene>
<reference evidence="1 2" key="1">
    <citation type="submission" date="2018-06" db="EMBL/GenBank/DDBJ databases">
        <authorList>
            <consortium name="Pathogen Informatics"/>
            <person name="Doyle S."/>
        </authorList>
    </citation>
    <scope>NUCLEOTIDE SEQUENCE [LARGE SCALE GENOMIC DNA]</scope>
    <source>
        <strain evidence="1 2">NCTC10313</strain>
    </source>
</reference>
<name>A0A377YZ08_KLEPO</name>
<dbReference type="AlphaFoldDB" id="A0A377YZ08"/>